<reference evidence="1" key="1">
    <citation type="submission" date="2020-11" db="EMBL/GenBank/DDBJ databases">
        <authorList>
            <person name="Tran Van P."/>
        </authorList>
    </citation>
    <scope>NUCLEOTIDE SEQUENCE</scope>
</reference>
<sequence length="88" mass="9741">MIFALGFLAGVEALKSLVVMTAVVDGRITAKEAVNCALLEVDYQTEQWGNVEWAHDLERESLLARTAAAVLMVRMTTYEEAAKLKLKQ</sequence>
<dbReference type="AlphaFoldDB" id="A0A7R8ZSU8"/>
<dbReference type="PANTHER" id="PTHR21013">
    <property type="entry name" value="ATP SYNTHASE MITOCHONDRIAL F1 COMPLEX ASSEMBLY FACTOR 2/ATP12 PROTEIN, MITOCHONDRIAL PRECURSOR"/>
    <property type="match status" value="1"/>
</dbReference>
<dbReference type="OrthoDB" id="5673at2759"/>
<evidence type="ECO:0000313" key="1">
    <source>
        <dbReference type="EMBL" id="CAD7230669.1"/>
    </source>
</evidence>
<dbReference type="SUPFAM" id="SSF160909">
    <property type="entry name" value="ATP12-like"/>
    <property type="match status" value="1"/>
</dbReference>
<dbReference type="GO" id="GO:0033615">
    <property type="term" value="P:mitochondrial proton-transporting ATP synthase complex assembly"/>
    <property type="evidence" value="ECO:0007669"/>
    <property type="project" value="TreeGrafter"/>
</dbReference>
<dbReference type="Gene3D" id="1.10.3580.10">
    <property type="entry name" value="ATP12 ATPase"/>
    <property type="match status" value="1"/>
</dbReference>
<name>A0A7R8ZSU8_9CRUS</name>
<dbReference type="EMBL" id="OB662870">
    <property type="protein sequence ID" value="CAD7230669.1"/>
    <property type="molecule type" value="Genomic_DNA"/>
</dbReference>
<dbReference type="PANTHER" id="PTHR21013:SF10">
    <property type="entry name" value="ATP SYNTHASE MITOCHONDRIAL F1 COMPLEX ASSEMBLY FACTOR 2"/>
    <property type="match status" value="1"/>
</dbReference>
<protein>
    <submittedName>
        <fullName evidence="1">Uncharacterized protein</fullName>
    </submittedName>
</protein>
<proteinExistence type="predicted"/>
<accession>A0A7R8ZSU8</accession>
<organism evidence="1">
    <name type="scientific">Cyprideis torosa</name>
    <dbReference type="NCBI Taxonomy" id="163714"/>
    <lineage>
        <taxon>Eukaryota</taxon>
        <taxon>Metazoa</taxon>
        <taxon>Ecdysozoa</taxon>
        <taxon>Arthropoda</taxon>
        <taxon>Crustacea</taxon>
        <taxon>Oligostraca</taxon>
        <taxon>Ostracoda</taxon>
        <taxon>Podocopa</taxon>
        <taxon>Podocopida</taxon>
        <taxon>Cytherocopina</taxon>
        <taxon>Cytheroidea</taxon>
        <taxon>Cytherideidae</taxon>
        <taxon>Cyprideis</taxon>
    </lineage>
</organism>
<dbReference type="InterPro" id="IPR011419">
    <property type="entry name" value="ATP12_ATP_synth-F1-assembly"/>
</dbReference>
<dbReference type="GO" id="GO:0005739">
    <property type="term" value="C:mitochondrion"/>
    <property type="evidence" value="ECO:0007669"/>
    <property type="project" value="TreeGrafter"/>
</dbReference>
<gene>
    <name evidence="1" type="ORF">CTOB1V02_LOCUS8527</name>
</gene>
<dbReference type="InterPro" id="IPR023335">
    <property type="entry name" value="ATP12_ortho_dom_sf"/>
</dbReference>